<name>A0A6A2XLS5_HIBSY</name>
<sequence>MIDIDQSKMITLESNAGNCRYQASQVDHRRQIEMKSYVGSHLPEGKARSRIVPREIYLFVKRDHQVDKMKPRCPSLRHREKKFSQYRCLRSPRIVKRGFVTSLEFRVSYLRKSNWKVMVAIQGCEKGSVISNCLGS</sequence>
<protein>
    <submittedName>
        <fullName evidence="1">Uncharacterized protein</fullName>
    </submittedName>
</protein>
<evidence type="ECO:0000313" key="2">
    <source>
        <dbReference type="Proteomes" id="UP000436088"/>
    </source>
</evidence>
<dbReference type="Proteomes" id="UP000436088">
    <property type="component" value="Unassembled WGS sequence"/>
</dbReference>
<keyword evidence="2" id="KW-1185">Reference proteome</keyword>
<comment type="caution">
    <text evidence="1">The sequence shown here is derived from an EMBL/GenBank/DDBJ whole genome shotgun (WGS) entry which is preliminary data.</text>
</comment>
<proteinExistence type="predicted"/>
<organism evidence="1 2">
    <name type="scientific">Hibiscus syriacus</name>
    <name type="common">Rose of Sharon</name>
    <dbReference type="NCBI Taxonomy" id="106335"/>
    <lineage>
        <taxon>Eukaryota</taxon>
        <taxon>Viridiplantae</taxon>
        <taxon>Streptophyta</taxon>
        <taxon>Embryophyta</taxon>
        <taxon>Tracheophyta</taxon>
        <taxon>Spermatophyta</taxon>
        <taxon>Magnoliopsida</taxon>
        <taxon>eudicotyledons</taxon>
        <taxon>Gunneridae</taxon>
        <taxon>Pentapetalae</taxon>
        <taxon>rosids</taxon>
        <taxon>malvids</taxon>
        <taxon>Malvales</taxon>
        <taxon>Malvaceae</taxon>
        <taxon>Malvoideae</taxon>
        <taxon>Hibiscus</taxon>
    </lineage>
</organism>
<dbReference type="AlphaFoldDB" id="A0A6A2XLS5"/>
<reference evidence="1" key="1">
    <citation type="submission" date="2019-09" db="EMBL/GenBank/DDBJ databases">
        <title>Draft genome information of white flower Hibiscus syriacus.</title>
        <authorList>
            <person name="Kim Y.-M."/>
        </authorList>
    </citation>
    <scope>NUCLEOTIDE SEQUENCE [LARGE SCALE GENOMIC DNA]</scope>
    <source>
        <strain evidence="1">YM2019G1</strain>
    </source>
</reference>
<accession>A0A6A2XLS5</accession>
<dbReference type="EMBL" id="VEPZ02001503">
    <property type="protein sequence ID" value="KAE8670770.1"/>
    <property type="molecule type" value="Genomic_DNA"/>
</dbReference>
<gene>
    <name evidence="1" type="ORF">F3Y22_tig00112107pilonHSYRG00023</name>
</gene>
<evidence type="ECO:0000313" key="1">
    <source>
        <dbReference type="EMBL" id="KAE8670770.1"/>
    </source>
</evidence>